<dbReference type="PANTHER" id="PTHR36842">
    <property type="entry name" value="PROTEIN TOLB HOMOLOG"/>
    <property type="match status" value="1"/>
</dbReference>
<feature type="domain" description="PKD" evidence="1">
    <location>
        <begin position="363"/>
        <end position="446"/>
    </location>
</feature>
<dbReference type="KEGG" id="mvc:MSVAZ_0503"/>
<dbReference type="CDD" id="cd00146">
    <property type="entry name" value="PKD"/>
    <property type="match status" value="4"/>
</dbReference>
<dbReference type="InterPro" id="IPR012334">
    <property type="entry name" value="Pectin_lyas_fold"/>
</dbReference>
<dbReference type="InterPro" id="IPR007742">
    <property type="entry name" value="NosD_dom"/>
</dbReference>
<proteinExistence type="predicted"/>
<dbReference type="SMART" id="SM00710">
    <property type="entry name" value="PbH1"/>
    <property type="match status" value="6"/>
</dbReference>
<dbReference type="HOGENOM" id="CLU_009318_5_0_2"/>
<dbReference type="InterPro" id="IPR022409">
    <property type="entry name" value="PKD/Chitinase_dom"/>
</dbReference>
<organism evidence="2 3">
    <name type="scientific">Methanosarcina vacuolata Z-761</name>
    <dbReference type="NCBI Taxonomy" id="1434123"/>
    <lineage>
        <taxon>Archaea</taxon>
        <taxon>Methanobacteriati</taxon>
        <taxon>Methanobacteriota</taxon>
        <taxon>Stenosarchaea group</taxon>
        <taxon>Methanomicrobia</taxon>
        <taxon>Methanosarcinales</taxon>
        <taxon>Methanosarcinaceae</taxon>
        <taxon>Methanosarcina</taxon>
    </lineage>
</organism>
<dbReference type="NCBIfam" id="TIGR03804">
    <property type="entry name" value="para_beta_helix"/>
    <property type="match status" value="4"/>
</dbReference>
<dbReference type="SUPFAM" id="SSF51126">
    <property type="entry name" value="Pectin lyase-like"/>
    <property type="match status" value="1"/>
</dbReference>
<dbReference type="InterPro" id="IPR006626">
    <property type="entry name" value="PbH1"/>
</dbReference>
<dbReference type="Pfam" id="PF05048">
    <property type="entry name" value="NosD"/>
    <property type="match status" value="1"/>
</dbReference>
<feature type="domain" description="PKD" evidence="1">
    <location>
        <begin position="449"/>
        <end position="532"/>
    </location>
</feature>
<dbReference type="AlphaFoldDB" id="A0A0E3Q2Z5"/>
<dbReference type="FunFam" id="2.60.40.10:FF:000270">
    <property type="entry name" value="Cell surface protein"/>
    <property type="match status" value="4"/>
</dbReference>
<evidence type="ECO:0000313" key="3">
    <source>
        <dbReference type="Proteomes" id="UP000033096"/>
    </source>
</evidence>
<dbReference type="STRING" id="1434123.MSVAZ_0503"/>
<sequence length="617" mass="64442">MQPGSSIQKAVNNSSSGDIITVKPGTYIENIIVTKNDLTIRSESGKPDNTVIKAKSSGANVFLLQGDNIKISGLKAIGATRSGYSGICLSSCSNCVIENNKLLSNCYGIYLLRSKGDKLSKNTATNNLQYGIVLGTATDNTISGNTALNNGRGIHIGNSDGNTLSGNTVQDNSVYGLYVCPRSDTNQIYNNYFNDTNMTIRNGIGNTYNTKKTAGTNIVGGHYIGGNFWGKPDGTGFSNTAVDSDGDGISDSAYKNITGSIYSDNLPLVTSKSDTLKPIAAFSASPTSGNAPLSVIFTDSSTGSPTSWKWSFGDGATSTEQNPAHTYSTQGNYTVALTVSNSAGNNTVTKTGYIAVGTTASKPVVSFWGSPRTGNAPLSVTFKDSTSGSPTAWNWSFGDGTFSTVQNPKHTYSTAGNYVVKLTATNAAGNSTLSKWNYIIVTGTSSQAPIAAFSGSPTSGSTPLSVTFTDSSTGSPTAWNWNFGDGTSSTVQNPVHTYSTAGSYGVTLTVSNSAGSNTTTKSSYIKVTANSTTNATIPVVSFWGSRTSGTAPLTITFTDASTNTPTSWNWNFGDGNYSTLQKPRHTYSKAGNYSLTLKASNAAGTGTKTRVNYIKVT</sequence>
<dbReference type="PATRIC" id="fig|1434123.4.peg.551"/>
<evidence type="ECO:0000259" key="1">
    <source>
        <dbReference type="PROSITE" id="PS50093"/>
    </source>
</evidence>
<dbReference type="Pfam" id="PF18911">
    <property type="entry name" value="PKD_4"/>
    <property type="match status" value="4"/>
</dbReference>
<feature type="domain" description="PKD" evidence="1">
    <location>
        <begin position="278"/>
        <end position="361"/>
    </location>
</feature>
<reference evidence="2 3" key="1">
    <citation type="submission" date="2014-07" db="EMBL/GenBank/DDBJ databases">
        <title>Methanogenic archaea and the global carbon cycle.</title>
        <authorList>
            <person name="Henriksen J.R."/>
            <person name="Luke J."/>
            <person name="Reinhart S."/>
            <person name="Benedict M.N."/>
            <person name="Youngblut N.D."/>
            <person name="Metcalf M.E."/>
            <person name="Whitaker R.J."/>
            <person name="Metcalf W.W."/>
        </authorList>
    </citation>
    <scope>NUCLEOTIDE SEQUENCE [LARGE SCALE GENOMIC DNA]</scope>
    <source>
        <strain evidence="2 3">Z-761</strain>
    </source>
</reference>
<dbReference type="InterPro" id="IPR000601">
    <property type="entry name" value="PKD_dom"/>
</dbReference>
<name>A0A0E3Q2Z5_9EURY</name>
<dbReference type="PANTHER" id="PTHR36842:SF1">
    <property type="entry name" value="PROTEIN TOLB"/>
    <property type="match status" value="1"/>
</dbReference>
<evidence type="ECO:0000313" key="2">
    <source>
        <dbReference type="EMBL" id="AKB42772.1"/>
    </source>
</evidence>
<gene>
    <name evidence="2" type="ORF">MSVAZ_0503</name>
</gene>
<dbReference type="InterPro" id="IPR013783">
    <property type="entry name" value="Ig-like_fold"/>
</dbReference>
<dbReference type="Gene3D" id="2.60.40.10">
    <property type="entry name" value="Immunoglobulins"/>
    <property type="match status" value="4"/>
</dbReference>
<dbReference type="Proteomes" id="UP000033096">
    <property type="component" value="Chromosome"/>
</dbReference>
<dbReference type="SMART" id="SM00089">
    <property type="entry name" value="PKD"/>
    <property type="match status" value="4"/>
</dbReference>
<dbReference type="InterPro" id="IPR035986">
    <property type="entry name" value="PKD_dom_sf"/>
</dbReference>
<dbReference type="InterPro" id="IPR022441">
    <property type="entry name" value="Para_beta_helix_rpt-2"/>
</dbReference>
<dbReference type="Gene3D" id="2.160.20.10">
    <property type="entry name" value="Single-stranded right-handed beta-helix, Pectin lyase-like"/>
    <property type="match status" value="1"/>
</dbReference>
<dbReference type="InterPro" id="IPR011050">
    <property type="entry name" value="Pectin_lyase_fold/virulence"/>
</dbReference>
<protein>
    <submittedName>
        <fullName evidence="2">Cell surface protein</fullName>
    </submittedName>
</protein>
<dbReference type="PROSITE" id="PS50093">
    <property type="entry name" value="PKD"/>
    <property type="match status" value="4"/>
</dbReference>
<dbReference type="EMBL" id="CP009520">
    <property type="protein sequence ID" value="AKB42772.1"/>
    <property type="molecule type" value="Genomic_DNA"/>
</dbReference>
<keyword evidence="3" id="KW-1185">Reference proteome</keyword>
<feature type="domain" description="PKD" evidence="1">
    <location>
        <begin position="538"/>
        <end position="617"/>
    </location>
</feature>
<accession>A0A0E3Q2Z5</accession>
<dbReference type="SUPFAM" id="SSF49299">
    <property type="entry name" value="PKD domain"/>
    <property type="match status" value="4"/>
</dbReference>